<dbReference type="EMBL" id="CP132508">
    <property type="protein sequence ID" value="WPD19687.1"/>
    <property type="molecule type" value="Genomic_DNA"/>
</dbReference>
<dbReference type="Gene3D" id="1.20.120.450">
    <property type="entry name" value="dinb family like domain"/>
    <property type="match status" value="1"/>
</dbReference>
<dbReference type="InterPro" id="IPR007837">
    <property type="entry name" value="DinB"/>
</dbReference>
<name>A0ABZ0QSR3_9FIRM</name>
<accession>A0ABZ0QSR3</accession>
<dbReference type="Pfam" id="PF05163">
    <property type="entry name" value="DinB"/>
    <property type="match status" value="1"/>
</dbReference>
<dbReference type="RefSeq" id="WP_318751178.1">
    <property type="nucleotide sequence ID" value="NZ_CP132508.1"/>
</dbReference>
<dbReference type="Proteomes" id="UP001304683">
    <property type="component" value="Chromosome"/>
</dbReference>
<dbReference type="InterPro" id="IPR034660">
    <property type="entry name" value="DinB/YfiT-like"/>
</dbReference>
<sequence>MTGAAQDGSRNNGILLDPAGLLQILESNRRLTVWVIEAFPEEALFQYKPVEILRPFAEMVQEILNIEDDYVRGIALGEWYFGKVADDARTKADLLAACEQVRARTRELWPRVTTERLLQVESDPFFGGPPQSHFERLVYALENEIHHRGQGYVYLRELGIEPPLFYER</sequence>
<reference evidence="3 4" key="1">
    <citation type="submission" date="2023-08" db="EMBL/GenBank/DDBJ databases">
        <title>Genome sequence of Thermaerobacter compostii strain Ins1, a spore-forming filamentous bacterium isolated from a deep geothermal reservoir.</title>
        <authorList>
            <person name="Bregnard D."/>
            <person name="Gonzalez D."/>
            <person name="Junier P."/>
        </authorList>
    </citation>
    <scope>NUCLEOTIDE SEQUENCE [LARGE SCALE GENOMIC DNA]</scope>
    <source>
        <strain evidence="3 4">Ins1</strain>
    </source>
</reference>
<comment type="similarity">
    <text evidence="1">Belongs to the DinB family.</text>
</comment>
<evidence type="ECO:0000256" key="2">
    <source>
        <dbReference type="ARBA" id="ARBA00022723"/>
    </source>
</evidence>
<gene>
    <name evidence="3" type="ORF">Q5761_03190</name>
</gene>
<proteinExistence type="inferred from homology"/>
<dbReference type="SUPFAM" id="SSF109854">
    <property type="entry name" value="DinB/YfiT-like putative metalloenzymes"/>
    <property type="match status" value="1"/>
</dbReference>
<organism evidence="3 4">
    <name type="scientific">Thermaerobacter composti</name>
    <dbReference type="NCBI Taxonomy" id="554949"/>
    <lineage>
        <taxon>Bacteria</taxon>
        <taxon>Bacillati</taxon>
        <taxon>Bacillota</taxon>
        <taxon>Clostridia</taxon>
        <taxon>Eubacteriales</taxon>
        <taxon>Clostridiales Family XVII. Incertae Sedis</taxon>
        <taxon>Thermaerobacter</taxon>
    </lineage>
</organism>
<evidence type="ECO:0000313" key="4">
    <source>
        <dbReference type="Proteomes" id="UP001304683"/>
    </source>
</evidence>
<evidence type="ECO:0000313" key="3">
    <source>
        <dbReference type="EMBL" id="WPD19687.1"/>
    </source>
</evidence>
<protein>
    <submittedName>
        <fullName evidence="3">DinB family protein</fullName>
    </submittedName>
</protein>
<evidence type="ECO:0000256" key="1">
    <source>
        <dbReference type="ARBA" id="ARBA00008635"/>
    </source>
</evidence>
<keyword evidence="2" id="KW-0479">Metal-binding</keyword>
<keyword evidence="4" id="KW-1185">Reference proteome</keyword>